<keyword evidence="3" id="KW-1185">Reference proteome</keyword>
<protein>
    <submittedName>
        <fullName evidence="2">Uncharacterized protein</fullName>
    </submittedName>
</protein>
<comment type="caution">
    <text evidence="2">The sequence shown here is derived from an EMBL/GenBank/DDBJ whole genome shotgun (WGS) entry which is preliminary data.</text>
</comment>
<feature type="region of interest" description="Disordered" evidence="1">
    <location>
        <begin position="19"/>
        <end position="42"/>
    </location>
</feature>
<reference evidence="2 3" key="1">
    <citation type="submission" date="2019-05" db="EMBL/GenBank/DDBJ databases">
        <title>Another draft genome of Portunus trituberculatus and its Hox gene families provides insights of decapod evolution.</title>
        <authorList>
            <person name="Jeong J.-H."/>
            <person name="Song I."/>
            <person name="Kim S."/>
            <person name="Choi T."/>
            <person name="Kim D."/>
            <person name="Ryu S."/>
            <person name="Kim W."/>
        </authorList>
    </citation>
    <scope>NUCLEOTIDE SEQUENCE [LARGE SCALE GENOMIC DNA]</scope>
    <source>
        <tissue evidence="2">Muscle</tissue>
    </source>
</reference>
<dbReference type="EMBL" id="VSRR010003988">
    <property type="protein sequence ID" value="MPC38134.1"/>
    <property type="molecule type" value="Genomic_DNA"/>
</dbReference>
<gene>
    <name evidence="2" type="ORF">E2C01_031638</name>
</gene>
<evidence type="ECO:0000313" key="3">
    <source>
        <dbReference type="Proteomes" id="UP000324222"/>
    </source>
</evidence>
<evidence type="ECO:0000256" key="1">
    <source>
        <dbReference type="SAM" id="MobiDB-lite"/>
    </source>
</evidence>
<dbReference type="Proteomes" id="UP000324222">
    <property type="component" value="Unassembled WGS sequence"/>
</dbReference>
<name>A0A5B7F0L5_PORTR</name>
<accession>A0A5B7F0L5</accession>
<proteinExistence type="predicted"/>
<evidence type="ECO:0000313" key="2">
    <source>
        <dbReference type="EMBL" id="MPC38134.1"/>
    </source>
</evidence>
<sequence>MENIITKNFNCKHEIVRGRRRRSDKPKINQGGVVRKGPLIGRGKTPEAPPLWGILSRDWKNRTRYRDEILIGRAQQKRQGFRISRGEKEIKNVGRVSKTSTKSIIQQTAVLAVTHTQRRVFLFSRPSPSLVRRQHMQGIPRTHKGPQFAYTGSLCSIKSPVTPLRHGLANELRRAERG</sequence>
<organism evidence="2 3">
    <name type="scientific">Portunus trituberculatus</name>
    <name type="common">Swimming crab</name>
    <name type="synonym">Neptunus trituberculatus</name>
    <dbReference type="NCBI Taxonomy" id="210409"/>
    <lineage>
        <taxon>Eukaryota</taxon>
        <taxon>Metazoa</taxon>
        <taxon>Ecdysozoa</taxon>
        <taxon>Arthropoda</taxon>
        <taxon>Crustacea</taxon>
        <taxon>Multicrustacea</taxon>
        <taxon>Malacostraca</taxon>
        <taxon>Eumalacostraca</taxon>
        <taxon>Eucarida</taxon>
        <taxon>Decapoda</taxon>
        <taxon>Pleocyemata</taxon>
        <taxon>Brachyura</taxon>
        <taxon>Eubrachyura</taxon>
        <taxon>Portunoidea</taxon>
        <taxon>Portunidae</taxon>
        <taxon>Portuninae</taxon>
        <taxon>Portunus</taxon>
    </lineage>
</organism>
<dbReference type="AlphaFoldDB" id="A0A5B7F0L5"/>